<organism evidence="1 2">
    <name type="scientific">Candidatus Yanofskybacteria bacterium CG10_big_fil_rev_8_21_14_0_10_37_15</name>
    <dbReference type="NCBI Taxonomy" id="1975097"/>
    <lineage>
        <taxon>Bacteria</taxon>
        <taxon>Candidatus Yanofskyibacteriota</taxon>
    </lineage>
</organism>
<gene>
    <name evidence="1" type="ORF">COV30_01705</name>
</gene>
<reference evidence="1 2" key="1">
    <citation type="submission" date="2017-09" db="EMBL/GenBank/DDBJ databases">
        <title>Depth-based differentiation of microbial function through sediment-hosted aquifers and enrichment of novel symbionts in the deep terrestrial subsurface.</title>
        <authorList>
            <person name="Probst A.J."/>
            <person name="Ladd B."/>
            <person name="Jarett J.K."/>
            <person name="Geller-Mcgrath D.E."/>
            <person name="Sieber C.M."/>
            <person name="Emerson J.B."/>
            <person name="Anantharaman K."/>
            <person name="Thomas B.C."/>
            <person name="Malmstrom R."/>
            <person name="Stieglmeier M."/>
            <person name="Klingl A."/>
            <person name="Woyke T."/>
            <person name="Ryan C.M."/>
            <person name="Banfield J.F."/>
        </authorList>
    </citation>
    <scope>NUCLEOTIDE SEQUENCE [LARGE SCALE GENOMIC DNA]</scope>
    <source>
        <strain evidence="1">CG10_big_fil_rev_8_21_14_0_10_37_15</strain>
    </source>
</reference>
<evidence type="ECO:0000313" key="2">
    <source>
        <dbReference type="Proteomes" id="UP000230208"/>
    </source>
</evidence>
<comment type="caution">
    <text evidence="1">The sequence shown here is derived from an EMBL/GenBank/DDBJ whole genome shotgun (WGS) entry which is preliminary data.</text>
</comment>
<dbReference type="GO" id="GO:0006261">
    <property type="term" value="P:DNA-templated DNA replication"/>
    <property type="evidence" value="ECO:0007669"/>
    <property type="project" value="TreeGrafter"/>
</dbReference>
<accession>A0A2H0R5V2</accession>
<evidence type="ECO:0008006" key="3">
    <source>
        <dbReference type="Google" id="ProtNLM"/>
    </source>
</evidence>
<dbReference type="PANTHER" id="PTHR11669">
    <property type="entry name" value="REPLICATION FACTOR C / DNA POLYMERASE III GAMMA-TAU SUBUNIT"/>
    <property type="match status" value="1"/>
</dbReference>
<name>A0A2H0R5V2_9BACT</name>
<evidence type="ECO:0000313" key="1">
    <source>
        <dbReference type="EMBL" id="PIR41887.1"/>
    </source>
</evidence>
<dbReference type="SUPFAM" id="SSF52540">
    <property type="entry name" value="P-loop containing nucleoside triphosphate hydrolases"/>
    <property type="match status" value="1"/>
</dbReference>
<proteinExistence type="predicted"/>
<dbReference type="InterPro" id="IPR050238">
    <property type="entry name" value="DNA_Rep/Repair_Clamp_Loader"/>
</dbReference>
<sequence length="245" mass="28748">MKFFRQKEYFKNLVKNKRLGQAYLLCGPENIGKKSFALDVFKFANNREAENDLDFKFISPHVEEGELSTDRNGTKIYIEDIRKLKAFLSFKPLIGPYKFVVINNADRLTLEAANSILKSLEDPLPFLVFMLISSRPGLILPTVVSRCERVNFLRFDEKVADEETIKSINKFIEVCRQGITERLQYAKKIYEKEDYQKLVVDLIYWLHAKDKKNLRVLKNLLHLNQLLSQPQYNHRLAIENFLINL</sequence>
<dbReference type="Pfam" id="PF13177">
    <property type="entry name" value="DNA_pol3_delta2"/>
    <property type="match status" value="1"/>
</dbReference>
<protein>
    <recommendedName>
        <fullName evidence="3">DNA polymerase III subunit delta</fullName>
    </recommendedName>
</protein>
<dbReference type="Gene3D" id="3.40.50.300">
    <property type="entry name" value="P-loop containing nucleotide triphosphate hydrolases"/>
    <property type="match status" value="1"/>
</dbReference>
<dbReference type="PANTHER" id="PTHR11669:SF8">
    <property type="entry name" value="DNA POLYMERASE III SUBUNIT DELTA"/>
    <property type="match status" value="1"/>
</dbReference>
<dbReference type="InterPro" id="IPR027417">
    <property type="entry name" value="P-loop_NTPase"/>
</dbReference>
<dbReference type="EMBL" id="PCXP01000019">
    <property type="protein sequence ID" value="PIR41887.1"/>
    <property type="molecule type" value="Genomic_DNA"/>
</dbReference>
<dbReference type="AlphaFoldDB" id="A0A2H0R5V2"/>
<dbReference type="Proteomes" id="UP000230208">
    <property type="component" value="Unassembled WGS sequence"/>
</dbReference>